<keyword evidence="2" id="KW-1185">Reference proteome</keyword>
<sequence>MIISHKHKFIFIKTRKTAGTSIEISLSRYCGDQDIITPISPKDEKIRKKLGKQPQHYHKLYNHMRAQQIKKFVGEEIWKDYYTFCFDRIYTINDQVCVDKVGRFEHLQEDLAEICDTIGLPFDGWLPNAKSDYRKDKRPYRAYYTAEQRVLIEKQFAKEIALFGYQF</sequence>
<dbReference type="Proteomes" id="UP000831537">
    <property type="component" value="Chromosome"/>
</dbReference>
<name>A0ABY4GJH9_9BACI</name>
<evidence type="ECO:0000313" key="2">
    <source>
        <dbReference type="Proteomes" id="UP000831537"/>
    </source>
</evidence>
<dbReference type="EMBL" id="CP095071">
    <property type="protein sequence ID" value="UOQ84351.1"/>
    <property type="molecule type" value="Genomic_DNA"/>
</dbReference>
<gene>
    <name evidence="1" type="ORF">MUN87_16890</name>
</gene>
<proteinExistence type="predicted"/>
<accession>A0ABY4GJH9</accession>
<reference evidence="1 2" key="1">
    <citation type="submission" date="2022-04" db="EMBL/GenBank/DDBJ databases">
        <title>Gracilibacillus sp. isolated from saltern.</title>
        <authorList>
            <person name="Won M."/>
            <person name="Lee C.-M."/>
            <person name="Woen H.-Y."/>
            <person name="Kwon S.-W."/>
        </authorList>
    </citation>
    <scope>NUCLEOTIDE SEQUENCE [LARGE SCALE GENOMIC DNA]</scope>
    <source>
        <strain evidence="1 2">SSPM10-3</strain>
    </source>
</reference>
<evidence type="ECO:0008006" key="3">
    <source>
        <dbReference type="Google" id="ProtNLM"/>
    </source>
</evidence>
<dbReference type="RefSeq" id="WP_244741970.1">
    <property type="nucleotide sequence ID" value="NZ_CP095071.1"/>
</dbReference>
<protein>
    <recommendedName>
        <fullName evidence="3">Sulfotransferase family protein</fullName>
    </recommendedName>
</protein>
<evidence type="ECO:0000313" key="1">
    <source>
        <dbReference type="EMBL" id="UOQ84351.1"/>
    </source>
</evidence>
<organism evidence="1 2">
    <name type="scientific">Gracilibacillus salinarum</name>
    <dbReference type="NCBI Taxonomy" id="2932255"/>
    <lineage>
        <taxon>Bacteria</taxon>
        <taxon>Bacillati</taxon>
        <taxon>Bacillota</taxon>
        <taxon>Bacilli</taxon>
        <taxon>Bacillales</taxon>
        <taxon>Bacillaceae</taxon>
        <taxon>Gracilibacillus</taxon>
    </lineage>
</organism>